<dbReference type="InterPro" id="IPR011989">
    <property type="entry name" value="ARM-like"/>
</dbReference>
<name>A0A3D8TPU4_9LIST</name>
<sequence>MISQKEFDRIIQMDARHLLREIKKTDQANLNKQILIINMLAKFSKGKTVQKNLLKFTDSQETILRATAFDALLVNGHKEVINAAFRHLNDEIDVVIRCIELLGYHEKKKVIPYLIKFLDDDEPVIRFYAAII</sequence>
<dbReference type="SUPFAM" id="SSF48371">
    <property type="entry name" value="ARM repeat"/>
    <property type="match status" value="1"/>
</dbReference>
<dbReference type="Proteomes" id="UP000257055">
    <property type="component" value="Unassembled WGS sequence"/>
</dbReference>
<comment type="caution">
    <text evidence="1">The sequence shown here is derived from an EMBL/GenBank/DDBJ whole genome shotgun (WGS) entry which is preliminary data.</text>
</comment>
<dbReference type="InterPro" id="IPR016024">
    <property type="entry name" value="ARM-type_fold"/>
</dbReference>
<reference evidence="2" key="1">
    <citation type="submission" date="2015-04" db="EMBL/GenBank/DDBJ databases">
        <authorList>
            <person name="Schardt J."/>
            <person name="Mueller-Herbst S."/>
            <person name="Scherer S."/>
            <person name="Huptas C."/>
        </authorList>
    </citation>
    <scope>NUCLEOTIDE SEQUENCE [LARGE SCALE GENOMIC DNA]</scope>
    <source>
        <strain evidence="2">Kiel-L1</strain>
    </source>
</reference>
<dbReference type="PROSITE" id="PS50077">
    <property type="entry name" value="HEAT_REPEAT"/>
    <property type="match status" value="1"/>
</dbReference>
<proteinExistence type="predicted"/>
<gene>
    <name evidence="1" type="ORF">UR08_06965</name>
</gene>
<protein>
    <recommendedName>
        <fullName evidence="3">PBS lyase</fullName>
    </recommendedName>
</protein>
<accession>A0A3D8TPU4</accession>
<organism evidence="1 2">
    <name type="scientific">Listeria kieliensis</name>
    <dbReference type="NCBI Taxonomy" id="1621700"/>
    <lineage>
        <taxon>Bacteria</taxon>
        <taxon>Bacillati</taxon>
        <taxon>Bacillota</taxon>
        <taxon>Bacilli</taxon>
        <taxon>Bacillales</taxon>
        <taxon>Listeriaceae</taxon>
        <taxon>Listeria</taxon>
    </lineage>
</organism>
<dbReference type="RefSeq" id="WP_115752958.1">
    <property type="nucleotide sequence ID" value="NZ_LARY01000002.1"/>
</dbReference>
<evidence type="ECO:0008006" key="3">
    <source>
        <dbReference type="Google" id="ProtNLM"/>
    </source>
</evidence>
<dbReference type="AlphaFoldDB" id="A0A3D8TPU4"/>
<evidence type="ECO:0000313" key="2">
    <source>
        <dbReference type="Proteomes" id="UP000257055"/>
    </source>
</evidence>
<dbReference type="InterPro" id="IPR021133">
    <property type="entry name" value="HEAT_type_2"/>
</dbReference>
<evidence type="ECO:0000313" key="1">
    <source>
        <dbReference type="EMBL" id="RDX00717.1"/>
    </source>
</evidence>
<dbReference type="EMBL" id="LARY01000002">
    <property type="protein sequence ID" value="RDX00717.1"/>
    <property type="molecule type" value="Genomic_DNA"/>
</dbReference>
<keyword evidence="2" id="KW-1185">Reference proteome</keyword>
<dbReference type="Gene3D" id="1.25.10.10">
    <property type="entry name" value="Leucine-rich Repeat Variant"/>
    <property type="match status" value="1"/>
</dbReference>